<name>A0AA88SVJ4_CHASR</name>
<sequence length="175" mass="17276">MSDNKIGLTAEGHAVVQGGYGVSAGLPGVLRMIDTFDRPGNASATGPYANAGAFAEGFENKPGKRLPKAGANTEAGVSHARAEWSVFDAEVKGPNTSAGVNASAADLGASAFAKAELASASATAGPVKATAGLSANTGVSVGPTGVEAKLLGTGFSIGRKTSFSLFGSGIEFNQE</sequence>
<gene>
    <name evidence="1" type="ORF">Q5P01_008211</name>
</gene>
<evidence type="ECO:0000313" key="1">
    <source>
        <dbReference type="EMBL" id="KAK2851935.1"/>
    </source>
</evidence>
<proteinExistence type="predicted"/>
<dbReference type="EMBL" id="JAUPFM010000005">
    <property type="protein sequence ID" value="KAK2851935.1"/>
    <property type="molecule type" value="Genomic_DNA"/>
</dbReference>
<reference evidence="1" key="1">
    <citation type="submission" date="2023-07" db="EMBL/GenBank/DDBJ databases">
        <title>Chromosome-level Genome Assembly of Striped Snakehead (Channa striata).</title>
        <authorList>
            <person name="Liu H."/>
        </authorList>
    </citation>
    <scope>NUCLEOTIDE SEQUENCE</scope>
    <source>
        <strain evidence="1">Gz</strain>
        <tissue evidence="1">Muscle</tissue>
    </source>
</reference>
<keyword evidence="2" id="KW-1185">Reference proteome</keyword>
<organism evidence="1 2">
    <name type="scientific">Channa striata</name>
    <name type="common">Snakehead murrel</name>
    <name type="synonym">Ophicephalus striatus</name>
    <dbReference type="NCBI Taxonomy" id="64152"/>
    <lineage>
        <taxon>Eukaryota</taxon>
        <taxon>Metazoa</taxon>
        <taxon>Chordata</taxon>
        <taxon>Craniata</taxon>
        <taxon>Vertebrata</taxon>
        <taxon>Euteleostomi</taxon>
        <taxon>Actinopterygii</taxon>
        <taxon>Neopterygii</taxon>
        <taxon>Teleostei</taxon>
        <taxon>Neoteleostei</taxon>
        <taxon>Acanthomorphata</taxon>
        <taxon>Anabantaria</taxon>
        <taxon>Anabantiformes</taxon>
        <taxon>Channoidei</taxon>
        <taxon>Channidae</taxon>
        <taxon>Channa</taxon>
    </lineage>
</organism>
<comment type="caution">
    <text evidence="1">The sequence shown here is derived from an EMBL/GenBank/DDBJ whole genome shotgun (WGS) entry which is preliminary data.</text>
</comment>
<accession>A0AA88SVJ4</accession>
<evidence type="ECO:0000313" key="2">
    <source>
        <dbReference type="Proteomes" id="UP001187415"/>
    </source>
</evidence>
<protein>
    <submittedName>
        <fullName evidence="1">Uncharacterized protein</fullName>
    </submittedName>
</protein>
<dbReference type="AlphaFoldDB" id="A0AA88SVJ4"/>
<dbReference type="Proteomes" id="UP001187415">
    <property type="component" value="Unassembled WGS sequence"/>
</dbReference>